<feature type="region of interest" description="Disordered" evidence="1">
    <location>
        <begin position="1"/>
        <end position="40"/>
    </location>
</feature>
<dbReference type="HOGENOM" id="CLU_404326_0_0_0"/>
<feature type="compositionally biased region" description="Polar residues" evidence="1">
    <location>
        <begin position="583"/>
        <end position="592"/>
    </location>
</feature>
<evidence type="ECO:0000313" key="4">
    <source>
        <dbReference type="Proteomes" id="UP000001025"/>
    </source>
</evidence>
<evidence type="ECO:0000256" key="2">
    <source>
        <dbReference type="SAM" id="Phobius"/>
    </source>
</evidence>
<dbReference type="AlphaFoldDB" id="Q7UI68"/>
<feature type="region of interest" description="Disordered" evidence="1">
    <location>
        <begin position="581"/>
        <end position="607"/>
    </location>
</feature>
<organism evidence="3 4">
    <name type="scientific">Rhodopirellula baltica (strain DSM 10527 / NCIMB 13988 / SH1)</name>
    <dbReference type="NCBI Taxonomy" id="243090"/>
    <lineage>
        <taxon>Bacteria</taxon>
        <taxon>Pseudomonadati</taxon>
        <taxon>Planctomycetota</taxon>
        <taxon>Planctomycetia</taxon>
        <taxon>Pirellulales</taxon>
        <taxon>Pirellulaceae</taxon>
        <taxon>Rhodopirellula</taxon>
    </lineage>
</organism>
<keyword evidence="4" id="KW-1185">Reference proteome</keyword>
<keyword evidence="2" id="KW-0812">Transmembrane</keyword>
<dbReference type="PATRIC" id="fig|243090.15.peg.6172"/>
<evidence type="ECO:0000313" key="3">
    <source>
        <dbReference type="EMBL" id="CAD77746.1"/>
    </source>
</evidence>
<feature type="region of interest" description="Disordered" evidence="1">
    <location>
        <begin position="68"/>
        <end position="93"/>
    </location>
</feature>
<name>Q7UI68_RHOBA</name>
<feature type="compositionally biased region" description="Polar residues" evidence="1">
    <location>
        <begin position="155"/>
        <end position="167"/>
    </location>
</feature>
<feature type="transmembrane region" description="Helical" evidence="2">
    <location>
        <begin position="98"/>
        <end position="121"/>
    </location>
</feature>
<reference evidence="3 4" key="1">
    <citation type="journal article" date="2003" name="Proc. Natl. Acad. Sci. U.S.A.">
        <title>Complete genome sequence of the marine planctomycete Pirellula sp. strain 1.</title>
        <authorList>
            <person name="Gloeckner F.O."/>
            <person name="Kube M."/>
            <person name="Bauer M."/>
            <person name="Teeling H."/>
            <person name="Lombardot T."/>
            <person name="Ludwig W."/>
            <person name="Gade D."/>
            <person name="Beck A."/>
            <person name="Borzym K."/>
            <person name="Heitmann K."/>
            <person name="Rabus R."/>
            <person name="Schlesner H."/>
            <person name="Amann R."/>
            <person name="Reinhardt R."/>
        </authorList>
    </citation>
    <scope>NUCLEOTIDE SEQUENCE [LARGE SCALE GENOMIC DNA]</scope>
    <source>
        <strain evidence="4">DSM 10527 / NCIMB 13988 / SH1</strain>
    </source>
</reference>
<keyword evidence="2" id="KW-1133">Transmembrane helix</keyword>
<feature type="compositionally biased region" description="Polar residues" evidence="1">
    <location>
        <begin position="80"/>
        <end position="93"/>
    </location>
</feature>
<feature type="compositionally biased region" description="Basic and acidic residues" evidence="1">
    <location>
        <begin position="593"/>
        <end position="606"/>
    </location>
</feature>
<protein>
    <submittedName>
        <fullName evidence="3">Uncharacterized protein</fullName>
    </submittedName>
</protein>
<dbReference type="KEGG" id="rba:RB12727"/>
<dbReference type="EMBL" id="BX294155">
    <property type="protein sequence ID" value="CAD77746.1"/>
    <property type="molecule type" value="Genomic_DNA"/>
</dbReference>
<dbReference type="InParanoid" id="Q7UI68"/>
<sequence length="680" mass="73191">MRGRKTPRYNPTVMNTNPSPAEPHNEGPENQGPDSLRDDAMLDLLLQEALGGPTPPDQTGLILQRLADKEEGSHTKRTGSKTGSVSETSRSSKYTSKLSIVTLLIGTAAALLLSVGIALGLKYRSDLALQARADEAAQNAPSVPGPTAIVENEGNDASPQPKSTPRQRPQPIELAGNPSNNNADELGSSTNASPETLDQLTIPRDRNSGSPAPITLVSKTVDSRWQSHWKRLGINPTPSRDKDSIRRELSDRLGIEVPVEAIGDSAAIQVALQKPSNRQAISNRLLASFLGKSSQNENATKSLSEVLRSGTGADRLIASWMRPSQTTPKAGDQASASKTPAATPWIRMLQPADLHEVTVKTAALTNHQDLRCQRCHDVPNAGDEVPSQADYWSVAAGLAPLLNPSRAGKDLFYDTLDGRRQLASPPTEEQSQAWSEGLIGSRDLAEGIVSTLFTMVHDSPSTTSPFDLSVASAASVPPETLRPLVDDLIASDFDVLRCLSILLSDAVMTRSVPEAMSAQGILVADDEQWSNAVAAVHAMAARSPFRRPESAQRRLQVAQLDAKPNWPAGSGRDALLAQPLGSEMTTDGSPSDSGDRRPDKNRDRKTVVASTGYPMRSSMIVPAWISRLPDFDSRLDHVAHLAGQLKLNTAQRELAHQALASGDDEALIFERLWWIIRPNS</sequence>
<feature type="region of interest" description="Disordered" evidence="1">
    <location>
        <begin position="135"/>
        <end position="214"/>
    </location>
</feature>
<evidence type="ECO:0000256" key="1">
    <source>
        <dbReference type="SAM" id="MobiDB-lite"/>
    </source>
</evidence>
<dbReference type="EnsemblBacteria" id="CAD77746">
    <property type="protein sequence ID" value="CAD77746"/>
    <property type="gene ID" value="RB12727"/>
</dbReference>
<feature type="compositionally biased region" description="Polar residues" evidence="1">
    <location>
        <begin position="177"/>
        <end position="199"/>
    </location>
</feature>
<gene>
    <name evidence="3" type="ordered locus">RB12727</name>
</gene>
<keyword evidence="2" id="KW-0472">Membrane</keyword>
<dbReference type="Proteomes" id="UP000001025">
    <property type="component" value="Chromosome"/>
</dbReference>
<dbReference type="OrthoDB" id="223445at2"/>
<accession>Q7UI68</accession>
<proteinExistence type="predicted"/>
<dbReference type="STRING" id="243090.RB12727"/>